<dbReference type="EMBL" id="JAFBMS010000100">
    <property type="protein sequence ID" value="KAG9336918.1"/>
    <property type="molecule type" value="Genomic_DNA"/>
</dbReference>
<keyword evidence="3" id="KW-1185">Reference proteome</keyword>
<reference evidence="2" key="1">
    <citation type="thesis" date="2021" institute="BYU ScholarsArchive" country="Provo, UT, USA">
        <title>Applications of and Algorithms for Genome Assembly and Genomic Analyses with an Emphasis on Marine Teleosts.</title>
        <authorList>
            <person name="Pickett B.D."/>
        </authorList>
    </citation>
    <scope>NUCLEOTIDE SEQUENCE</scope>
    <source>
        <strain evidence="2">HI-2016</strain>
    </source>
</reference>
<evidence type="ECO:0000256" key="1">
    <source>
        <dbReference type="SAM" id="MobiDB-lite"/>
    </source>
</evidence>
<protein>
    <submittedName>
        <fullName evidence="2">Uncharacterized protein</fullName>
    </submittedName>
</protein>
<comment type="caution">
    <text evidence="2">The sequence shown here is derived from an EMBL/GenBank/DDBJ whole genome shotgun (WGS) entry which is preliminary data.</text>
</comment>
<feature type="region of interest" description="Disordered" evidence="1">
    <location>
        <begin position="1"/>
        <end position="20"/>
    </location>
</feature>
<organism evidence="2 3">
    <name type="scientific">Albula glossodonta</name>
    <name type="common">roundjaw bonefish</name>
    <dbReference type="NCBI Taxonomy" id="121402"/>
    <lineage>
        <taxon>Eukaryota</taxon>
        <taxon>Metazoa</taxon>
        <taxon>Chordata</taxon>
        <taxon>Craniata</taxon>
        <taxon>Vertebrata</taxon>
        <taxon>Euteleostomi</taxon>
        <taxon>Actinopterygii</taxon>
        <taxon>Neopterygii</taxon>
        <taxon>Teleostei</taxon>
        <taxon>Albuliformes</taxon>
        <taxon>Albulidae</taxon>
        <taxon>Albula</taxon>
    </lineage>
</organism>
<gene>
    <name evidence="2" type="ORF">JZ751_030031</name>
</gene>
<feature type="region of interest" description="Disordered" evidence="1">
    <location>
        <begin position="39"/>
        <end position="62"/>
    </location>
</feature>
<proteinExistence type="predicted"/>
<name>A0A8T2NGZ5_9TELE</name>
<accession>A0A8T2NGZ5</accession>
<evidence type="ECO:0000313" key="2">
    <source>
        <dbReference type="EMBL" id="KAG9336918.1"/>
    </source>
</evidence>
<dbReference type="Proteomes" id="UP000824540">
    <property type="component" value="Unassembled WGS sequence"/>
</dbReference>
<evidence type="ECO:0000313" key="3">
    <source>
        <dbReference type="Proteomes" id="UP000824540"/>
    </source>
</evidence>
<sequence length="62" mass="6725">MSDQEQPLVSQPKKSEVPPLDGPGFCWHVAVCGNGPCTQNPERDTHKAAHCSLPREGTQTVQ</sequence>
<dbReference type="AlphaFoldDB" id="A0A8T2NGZ5"/>